<sequence>MANAAETIDHLLLQCVFRREFWFCLFSWIGLQAFPPQPRETSFHFWWKKVSNAASDMLRKGTNSLIILGAWSLWTYRNKCVFDGAAPNVAGALAVAEDEIKEGRGLWWGLEDYPSSMPLL</sequence>
<protein>
    <submittedName>
        <fullName evidence="1">Uncharacterized protein</fullName>
    </submittedName>
</protein>
<dbReference type="AlphaFoldDB" id="A0A8T0WKF3"/>
<accession>A0A8T0WKF3</accession>
<proteinExistence type="predicted"/>
<evidence type="ECO:0000313" key="2">
    <source>
        <dbReference type="Proteomes" id="UP000823388"/>
    </source>
</evidence>
<keyword evidence="2" id="KW-1185">Reference proteome</keyword>
<dbReference type="EMBL" id="CM029038">
    <property type="protein sequence ID" value="KAG2650091.1"/>
    <property type="molecule type" value="Genomic_DNA"/>
</dbReference>
<evidence type="ECO:0000313" key="1">
    <source>
        <dbReference type="EMBL" id="KAG2650091.1"/>
    </source>
</evidence>
<gene>
    <name evidence="1" type="ORF">PVAP13_1NG266157</name>
</gene>
<comment type="caution">
    <text evidence="1">The sequence shown here is derived from an EMBL/GenBank/DDBJ whole genome shotgun (WGS) entry which is preliminary data.</text>
</comment>
<organism evidence="1 2">
    <name type="scientific">Panicum virgatum</name>
    <name type="common">Blackwell switchgrass</name>
    <dbReference type="NCBI Taxonomy" id="38727"/>
    <lineage>
        <taxon>Eukaryota</taxon>
        <taxon>Viridiplantae</taxon>
        <taxon>Streptophyta</taxon>
        <taxon>Embryophyta</taxon>
        <taxon>Tracheophyta</taxon>
        <taxon>Spermatophyta</taxon>
        <taxon>Magnoliopsida</taxon>
        <taxon>Liliopsida</taxon>
        <taxon>Poales</taxon>
        <taxon>Poaceae</taxon>
        <taxon>PACMAD clade</taxon>
        <taxon>Panicoideae</taxon>
        <taxon>Panicodae</taxon>
        <taxon>Paniceae</taxon>
        <taxon>Panicinae</taxon>
        <taxon>Panicum</taxon>
        <taxon>Panicum sect. Hiantes</taxon>
    </lineage>
</organism>
<reference evidence="1" key="1">
    <citation type="submission" date="2020-05" db="EMBL/GenBank/DDBJ databases">
        <title>WGS assembly of Panicum virgatum.</title>
        <authorList>
            <person name="Lovell J.T."/>
            <person name="Jenkins J."/>
            <person name="Shu S."/>
            <person name="Juenger T.E."/>
            <person name="Schmutz J."/>
        </authorList>
    </citation>
    <scope>NUCLEOTIDE SEQUENCE</scope>
    <source>
        <strain evidence="1">AP13</strain>
    </source>
</reference>
<dbReference type="Proteomes" id="UP000823388">
    <property type="component" value="Chromosome 1N"/>
</dbReference>
<name>A0A8T0WKF3_PANVG</name>